<dbReference type="EMBL" id="CM055736">
    <property type="protein sequence ID" value="KAJ8006927.1"/>
    <property type="molecule type" value="Genomic_DNA"/>
</dbReference>
<keyword evidence="2" id="KW-1185">Reference proteome</keyword>
<reference evidence="1" key="1">
    <citation type="submission" date="2021-05" db="EMBL/GenBank/DDBJ databases">
        <authorList>
            <person name="Pan Q."/>
            <person name="Jouanno E."/>
            <person name="Zahm M."/>
            <person name="Klopp C."/>
            <person name="Cabau C."/>
            <person name="Louis A."/>
            <person name="Berthelot C."/>
            <person name="Parey E."/>
            <person name="Roest Crollius H."/>
            <person name="Montfort J."/>
            <person name="Robinson-Rechavi M."/>
            <person name="Bouchez O."/>
            <person name="Lampietro C."/>
            <person name="Lopez Roques C."/>
            <person name="Donnadieu C."/>
            <person name="Postlethwait J."/>
            <person name="Bobe J."/>
            <person name="Dillon D."/>
            <person name="Chandos A."/>
            <person name="von Hippel F."/>
            <person name="Guiguen Y."/>
        </authorList>
    </citation>
    <scope>NUCLEOTIDE SEQUENCE</scope>
    <source>
        <strain evidence="1">YG-Jan2019</strain>
    </source>
</reference>
<evidence type="ECO:0000313" key="1">
    <source>
        <dbReference type="EMBL" id="KAJ8006927.1"/>
    </source>
</evidence>
<name>A0ACC2GTM0_DALPE</name>
<dbReference type="Proteomes" id="UP001157502">
    <property type="component" value="Chromosome 9"/>
</dbReference>
<accession>A0ACC2GTM0</accession>
<evidence type="ECO:0000313" key="2">
    <source>
        <dbReference type="Proteomes" id="UP001157502"/>
    </source>
</evidence>
<comment type="caution">
    <text evidence="1">The sequence shown here is derived from an EMBL/GenBank/DDBJ whole genome shotgun (WGS) entry which is preliminary data.</text>
</comment>
<protein>
    <submittedName>
        <fullName evidence="1">Uncharacterized protein</fullName>
    </submittedName>
</protein>
<sequence>MLPALPAPADICRTAPRRTAARASEREERKCSGRNKQAANHAASHSSSARSPKVTETGNQDAGPKRRGDTSPVRLAANVGSKECDNITQNAARVSVALQQCRRPKGNICMLGPTTSRIGSP</sequence>
<proteinExistence type="predicted"/>
<gene>
    <name evidence="1" type="ORF">DPEC_G00112290</name>
</gene>
<organism evidence="1 2">
    <name type="scientific">Dallia pectoralis</name>
    <name type="common">Alaska blackfish</name>
    <dbReference type="NCBI Taxonomy" id="75939"/>
    <lineage>
        <taxon>Eukaryota</taxon>
        <taxon>Metazoa</taxon>
        <taxon>Chordata</taxon>
        <taxon>Craniata</taxon>
        <taxon>Vertebrata</taxon>
        <taxon>Euteleostomi</taxon>
        <taxon>Actinopterygii</taxon>
        <taxon>Neopterygii</taxon>
        <taxon>Teleostei</taxon>
        <taxon>Protacanthopterygii</taxon>
        <taxon>Esociformes</taxon>
        <taxon>Umbridae</taxon>
        <taxon>Dallia</taxon>
    </lineage>
</organism>